<evidence type="ECO:0000313" key="2">
    <source>
        <dbReference type="Proteomes" id="UP000830198"/>
    </source>
</evidence>
<dbReference type="Proteomes" id="UP000830198">
    <property type="component" value="Chromosome"/>
</dbReference>
<accession>A0ABY4HW79</accession>
<reference evidence="1 2" key="1">
    <citation type="submission" date="2022-04" db="EMBL/GenBank/DDBJ databases">
        <title>The arsenic-methylating capacity of Chitinophaga filiformis YT5 during chitin decomposition.</title>
        <authorList>
            <person name="Chen G."/>
            <person name="Liang Y."/>
        </authorList>
    </citation>
    <scope>NUCLEOTIDE SEQUENCE [LARGE SCALE GENOMIC DNA]</scope>
    <source>
        <strain evidence="1 2">YT5</strain>
    </source>
</reference>
<dbReference type="RefSeq" id="WP_247810387.1">
    <property type="nucleotide sequence ID" value="NZ_CP095855.1"/>
</dbReference>
<proteinExistence type="predicted"/>
<dbReference type="EMBL" id="CP095855">
    <property type="protein sequence ID" value="UPK68046.1"/>
    <property type="molecule type" value="Genomic_DNA"/>
</dbReference>
<sequence length="265" mass="31076">MNANLYKLLATGFYQGPKYIESVLDRMAGEVMATSDMSYEVYEAYLNTLTAAKEKMIKYNTATYNFLLAYLHLQAGNICNKESDRYHHFGMAIDGFKTYIHNSRKSDESLYISYWKLADLLDRLNTPWPRIEELLLQAFQVCPSRAESLRDIIVHYYNEDNPRAAFVFSSYCSDYLYGKQPKTDNKWYVDDSFYQWKVLYYHVPISLSIGKLVEAKQWYEKLITCIKRCPSSINTEEITRIKGYERYFNIQKQASSHSPLEVIIS</sequence>
<keyword evidence="2" id="KW-1185">Reference proteome</keyword>
<gene>
    <name evidence="1" type="ORF">MYF79_24140</name>
</gene>
<evidence type="ECO:0000313" key="1">
    <source>
        <dbReference type="EMBL" id="UPK68046.1"/>
    </source>
</evidence>
<protein>
    <submittedName>
        <fullName evidence="1">Uncharacterized protein</fullName>
    </submittedName>
</protein>
<organism evidence="1 2">
    <name type="scientific">Chitinophaga filiformis</name>
    <name type="common">Myxococcus filiformis</name>
    <name type="synonym">Flexibacter filiformis</name>
    <dbReference type="NCBI Taxonomy" id="104663"/>
    <lineage>
        <taxon>Bacteria</taxon>
        <taxon>Pseudomonadati</taxon>
        <taxon>Bacteroidota</taxon>
        <taxon>Chitinophagia</taxon>
        <taxon>Chitinophagales</taxon>
        <taxon>Chitinophagaceae</taxon>
        <taxon>Chitinophaga</taxon>
    </lineage>
</organism>
<name>A0ABY4HW79_CHIFI</name>